<feature type="compositionally biased region" description="Polar residues" evidence="2">
    <location>
        <begin position="446"/>
        <end position="455"/>
    </location>
</feature>
<feature type="compositionally biased region" description="Low complexity" evidence="2">
    <location>
        <begin position="709"/>
        <end position="722"/>
    </location>
</feature>
<evidence type="ECO:0000256" key="1">
    <source>
        <dbReference type="SAM" id="Coils"/>
    </source>
</evidence>
<evidence type="ECO:0000256" key="2">
    <source>
        <dbReference type="SAM" id="MobiDB-lite"/>
    </source>
</evidence>
<reference evidence="3 4" key="1">
    <citation type="submission" date="2021-12" db="EMBL/GenBank/DDBJ databases">
        <title>High titer production of polyol ester of fatty acids by Rhodotorula paludigena BS15 towards product separation-free biomass refinery.</title>
        <authorList>
            <person name="Mano J."/>
            <person name="Ono H."/>
            <person name="Tanaka T."/>
            <person name="Naito K."/>
            <person name="Sushida H."/>
            <person name="Ike M."/>
            <person name="Tokuyasu K."/>
            <person name="Kitaoka M."/>
        </authorList>
    </citation>
    <scope>NUCLEOTIDE SEQUENCE [LARGE SCALE GENOMIC DNA]</scope>
    <source>
        <strain evidence="3 4">BS15</strain>
    </source>
</reference>
<comment type="caution">
    <text evidence="3">The sequence shown here is derived from an EMBL/GenBank/DDBJ whole genome shotgun (WGS) entry which is preliminary data.</text>
</comment>
<dbReference type="Pfam" id="PF08580">
    <property type="entry name" value="KAR9"/>
    <property type="match status" value="1"/>
</dbReference>
<dbReference type="GO" id="GO:0051293">
    <property type="term" value="P:establishment of spindle localization"/>
    <property type="evidence" value="ECO:0007669"/>
    <property type="project" value="TreeGrafter"/>
</dbReference>
<proteinExistence type="predicted"/>
<feature type="region of interest" description="Disordered" evidence="2">
    <location>
        <begin position="475"/>
        <end position="654"/>
    </location>
</feature>
<dbReference type="Proteomes" id="UP001342314">
    <property type="component" value="Unassembled WGS sequence"/>
</dbReference>
<organism evidence="3 4">
    <name type="scientific">Rhodotorula paludigena</name>
    <dbReference type="NCBI Taxonomy" id="86838"/>
    <lineage>
        <taxon>Eukaryota</taxon>
        <taxon>Fungi</taxon>
        <taxon>Dikarya</taxon>
        <taxon>Basidiomycota</taxon>
        <taxon>Pucciniomycotina</taxon>
        <taxon>Microbotryomycetes</taxon>
        <taxon>Sporidiobolales</taxon>
        <taxon>Sporidiobolaceae</taxon>
        <taxon>Rhodotorula</taxon>
    </lineage>
</organism>
<dbReference type="GO" id="GO:0005938">
    <property type="term" value="C:cell cortex"/>
    <property type="evidence" value="ECO:0007669"/>
    <property type="project" value="TreeGrafter"/>
</dbReference>
<keyword evidence="1" id="KW-0175">Coiled coil</keyword>
<feature type="compositionally biased region" description="Low complexity" evidence="2">
    <location>
        <begin position="475"/>
        <end position="485"/>
    </location>
</feature>
<sequence length="841" mass="89475">MSLWPPSPSGTPYKPTSGSAPPESARATSAAPEPSAVLDELALLGVSSSVTELLMGIQEVNTLLFEIQELRHATSAAPSNDPHRTPRPQSSGFDASPEHPQDNGDASAAAAPVSEVDGALMRLEAKMDEVRKDFVAAEAQVKPLLEKTFVDARGELAFLRRKWDDAVHEWETVQKDAELLNDELKEDKWLVVFRSVSGQAVDMMRSLDKVLTQSQQFIADVQRRVAATGQPTSPGLPRSPSAPAFFSASSPNRAPFAGDTARAQQLLSAHGELYRSLRAKVKYYSPACERVLKILGKGIADRSTKNGEVLRRYGEMKAQWKGLQERIQLVEADMHGVERLLKQAPGMNGRQPEFGSTLTPPRDIASPGRLPLRRSPSALGPLSSASGLSYDTPTRGGPLKSSSSSPTIATLGTVASPDEYGGLRASTSRPTPPRPPKSLKRLVSDSHATPASTGLTPPRPAYMLSHRRSVSALSSSMSSSLSASHGAGYQPRRPVSPTSSVTRESRPRWNPSVKPVGDRDVLPASTSKPRSGRASAMGLARPSSRLSVSSSMSRSYGPGAARPASPAFSDASSVAPRDRPETPSKIPRPSSVMRRQSGAFGFDEPDMSASLARAVSPTPSHSRPPISGMKRYSLSRSVGPPPIPALSNSSSLYYRSQTPEPSLMAQAQRLASVRAPPSVSRPPPVPRVPSTYRQDAQATPRSSSTNAARLSRPPSSLSSYRPSLDRATTPGGGDSSHGAYVANAHDPLDVAISGIVNSLPLLLHVTRVDAPLSRAQAGQIELFQARYALGLPGQVGAPAMCKLVDRVGPRAKKGEKKVLVRVGGGWQDLEAHCLSLLASGV</sequence>
<protein>
    <recommendedName>
        <fullName evidence="5">GAR domain-containing protein</fullName>
    </recommendedName>
</protein>
<dbReference type="GO" id="GO:0043332">
    <property type="term" value="C:mating projection tip"/>
    <property type="evidence" value="ECO:0007669"/>
    <property type="project" value="TreeGrafter"/>
</dbReference>
<feature type="region of interest" description="Disordered" evidence="2">
    <location>
        <begin position="74"/>
        <end position="111"/>
    </location>
</feature>
<dbReference type="PANTHER" id="PTHR37271:SF1">
    <property type="entry name" value="KARYOGAMY PROTEIN KAR9"/>
    <property type="match status" value="1"/>
</dbReference>
<feature type="compositionally biased region" description="Low complexity" evidence="2">
    <location>
        <begin position="541"/>
        <end position="555"/>
    </location>
</feature>
<feature type="region of interest" description="Disordered" evidence="2">
    <location>
        <begin position="666"/>
        <end position="738"/>
    </location>
</feature>
<feature type="compositionally biased region" description="Polar residues" evidence="2">
    <location>
        <begin position="691"/>
        <end position="708"/>
    </location>
</feature>
<feature type="region of interest" description="Disordered" evidence="2">
    <location>
        <begin position="343"/>
        <end position="462"/>
    </location>
</feature>
<dbReference type="GO" id="GO:0030473">
    <property type="term" value="P:nuclear migration along microtubule"/>
    <property type="evidence" value="ECO:0007669"/>
    <property type="project" value="TreeGrafter"/>
</dbReference>
<feature type="compositionally biased region" description="Polar residues" evidence="2">
    <location>
        <begin position="400"/>
        <end position="410"/>
    </location>
</feature>
<name>A0AAV5GKJ6_9BASI</name>
<dbReference type="EMBL" id="BQKY01000006">
    <property type="protein sequence ID" value="GJN90026.1"/>
    <property type="molecule type" value="Genomic_DNA"/>
</dbReference>
<keyword evidence="4" id="KW-1185">Reference proteome</keyword>
<feature type="compositionally biased region" description="Low complexity" evidence="2">
    <location>
        <begin position="238"/>
        <end position="250"/>
    </location>
</feature>
<evidence type="ECO:0000313" key="4">
    <source>
        <dbReference type="Proteomes" id="UP001342314"/>
    </source>
</evidence>
<dbReference type="InterPro" id="IPR013889">
    <property type="entry name" value="Karyogamy_KAR9"/>
</dbReference>
<accession>A0AAV5GKJ6</accession>
<gene>
    <name evidence="3" type="ORF">Rhopal_003023-T1</name>
</gene>
<dbReference type="GO" id="GO:0005816">
    <property type="term" value="C:spindle pole body"/>
    <property type="evidence" value="ECO:0007669"/>
    <property type="project" value="TreeGrafter"/>
</dbReference>
<feature type="coiled-coil region" evidence="1">
    <location>
        <begin position="113"/>
        <end position="140"/>
    </location>
</feature>
<feature type="compositionally biased region" description="Low complexity" evidence="2">
    <location>
        <begin position="365"/>
        <end position="389"/>
    </location>
</feature>
<evidence type="ECO:0008006" key="5">
    <source>
        <dbReference type="Google" id="ProtNLM"/>
    </source>
</evidence>
<dbReference type="PANTHER" id="PTHR37271">
    <property type="entry name" value="KARYOGAMY PROTEIN KAR9"/>
    <property type="match status" value="1"/>
</dbReference>
<feature type="region of interest" description="Disordered" evidence="2">
    <location>
        <begin position="1"/>
        <end position="33"/>
    </location>
</feature>
<feature type="region of interest" description="Disordered" evidence="2">
    <location>
        <begin position="228"/>
        <end position="250"/>
    </location>
</feature>
<dbReference type="AlphaFoldDB" id="A0AAV5GKJ6"/>
<evidence type="ECO:0000313" key="3">
    <source>
        <dbReference type="EMBL" id="GJN90026.1"/>
    </source>
</evidence>